<dbReference type="Pfam" id="PF01755">
    <property type="entry name" value="Glyco_transf_25"/>
    <property type="match status" value="1"/>
</dbReference>
<evidence type="ECO:0000259" key="2">
    <source>
        <dbReference type="Pfam" id="PF01755"/>
    </source>
</evidence>
<name>Q2IGW0_ANADE</name>
<dbReference type="STRING" id="290397.Adeh_4050"/>
<dbReference type="RefSeq" id="WP_011423096.1">
    <property type="nucleotide sequence ID" value="NC_007760.1"/>
</dbReference>
<dbReference type="GO" id="GO:0016740">
    <property type="term" value="F:transferase activity"/>
    <property type="evidence" value="ECO:0007669"/>
    <property type="project" value="UniProtKB-KW"/>
</dbReference>
<gene>
    <name evidence="3" type="ordered locus">Adeh_4050</name>
</gene>
<keyword evidence="3" id="KW-0808">Transferase</keyword>
<dbReference type="CAZy" id="GT25">
    <property type="family name" value="Glycosyltransferase Family 25"/>
</dbReference>
<dbReference type="CDD" id="cd06532">
    <property type="entry name" value="Glyco_transf_25"/>
    <property type="match status" value="1"/>
</dbReference>
<dbReference type="InterPro" id="IPR002654">
    <property type="entry name" value="Glyco_trans_25"/>
</dbReference>
<proteinExistence type="predicted"/>
<dbReference type="Proteomes" id="UP000001935">
    <property type="component" value="Chromosome"/>
</dbReference>
<organism evidence="3 4">
    <name type="scientific">Anaeromyxobacter dehalogenans (strain 2CP-C)</name>
    <dbReference type="NCBI Taxonomy" id="290397"/>
    <lineage>
        <taxon>Bacteria</taxon>
        <taxon>Pseudomonadati</taxon>
        <taxon>Myxococcota</taxon>
        <taxon>Myxococcia</taxon>
        <taxon>Myxococcales</taxon>
        <taxon>Cystobacterineae</taxon>
        <taxon>Anaeromyxobacteraceae</taxon>
        <taxon>Anaeromyxobacter</taxon>
    </lineage>
</organism>
<feature type="domain" description="Glycosyl transferase family 25" evidence="2">
    <location>
        <begin position="42"/>
        <end position="245"/>
    </location>
</feature>
<evidence type="ECO:0000313" key="4">
    <source>
        <dbReference type="Proteomes" id="UP000001935"/>
    </source>
</evidence>
<dbReference type="eggNOG" id="COG3306">
    <property type="taxonomic scope" value="Bacteria"/>
</dbReference>
<feature type="region of interest" description="Disordered" evidence="1">
    <location>
        <begin position="1"/>
        <end position="21"/>
    </location>
</feature>
<protein>
    <submittedName>
        <fullName evidence="3">Glycosyl transferase, family 25</fullName>
    </submittedName>
</protein>
<dbReference type="EMBL" id="CP000251">
    <property type="protein sequence ID" value="ABC83814.1"/>
    <property type="molecule type" value="Genomic_DNA"/>
</dbReference>
<dbReference type="OrthoDB" id="259382at2"/>
<evidence type="ECO:0000256" key="1">
    <source>
        <dbReference type="SAM" id="MobiDB-lite"/>
    </source>
</evidence>
<dbReference type="AlphaFoldDB" id="Q2IGW0"/>
<sequence>MPSSPAASGAAGPATPAAGAPAPALAPDVAAAWDALHRTFDRIFVVTVERAVERQERVRARLAGLDYRFHQGMDKRLLDPARLAAEGYDAAADRRAARHSKPMSQGQIACAVSHLQVYRAAVENGWQRVLVFEDDVVPRGPDLALLPEALRQLPEDWELAYLGWSNFERVTLRHRAKQAAYLVGASLRLMKWTPAQILRFHPRPFSEHLRAAGLHHCTHAYAFTLGAARKLVEAQRPLARNADQLLIHMVLSGKLRAFVTVPKFFDQEDGTGADAAYSFVFHD</sequence>
<reference evidence="3" key="1">
    <citation type="submission" date="2006-01" db="EMBL/GenBank/DDBJ databases">
        <title>Complete sequence of Anaeromyxobacter dehalogenans 2CP-C.</title>
        <authorList>
            <consortium name="US DOE Joint Genome Institute"/>
            <person name="Copeland A."/>
            <person name="Lucas S."/>
            <person name="Lapidus A."/>
            <person name="Barry K."/>
            <person name="Detter J.C."/>
            <person name="Glavina T."/>
            <person name="Hammon N."/>
            <person name="Israni S."/>
            <person name="Pitluck S."/>
            <person name="Brettin T."/>
            <person name="Bruce D."/>
            <person name="Han C."/>
            <person name="Tapia R."/>
            <person name="Gilna P."/>
            <person name="Kiss H."/>
            <person name="Schmutz J."/>
            <person name="Larimer F."/>
            <person name="Land M."/>
            <person name="Kyrpides N."/>
            <person name="Anderson I."/>
            <person name="Sanford R.A."/>
            <person name="Ritalahti K.M."/>
            <person name="Thomas H.S."/>
            <person name="Kirby J.R."/>
            <person name="Zhulin I.B."/>
            <person name="Loeffler F.E."/>
            <person name="Richardson P."/>
        </authorList>
    </citation>
    <scope>NUCLEOTIDE SEQUENCE</scope>
    <source>
        <strain evidence="3">2CP-C</strain>
    </source>
</reference>
<dbReference type="KEGG" id="ade:Adeh_4050"/>
<evidence type="ECO:0000313" key="3">
    <source>
        <dbReference type="EMBL" id="ABC83814.1"/>
    </source>
</evidence>
<accession>Q2IGW0</accession>
<dbReference type="HOGENOM" id="CLU_1053298_0_0_7"/>